<gene>
    <name evidence="3" type="ORF">H5411_00875</name>
</gene>
<organism evidence="3 4">
    <name type="scientific">Amycolatopsis echigonensis</name>
    <dbReference type="NCBI Taxonomy" id="2576905"/>
    <lineage>
        <taxon>Bacteria</taxon>
        <taxon>Bacillati</taxon>
        <taxon>Actinomycetota</taxon>
        <taxon>Actinomycetes</taxon>
        <taxon>Pseudonocardiales</taxon>
        <taxon>Pseudonocardiaceae</taxon>
        <taxon>Amycolatopsis</taxon>
    </lineage>
</organism>
<evidence type="ECO:0000313" key="4">
    <source>
        <dbReference type="Proteomes" id="UP000550260"/>
    </source>
</evidence>
<feature type="domain" description="ChrB N-terminal" evidence="2">
    <location>
        <begin position="51"/>
        <end position="102"/>
    </location>
</feature>
<dbReference type="Pfam" id="PF20229">
    <property type="entry name" value="ChrB_N"/>
    <property type="match status" value="1"/>
</dbReference>
<accession>A0A8E1VQG9</accession>
<evidence type="ECO:0000256" key="1">
    <source>
        <dbReference type="SAM" id="MobiDB-lite"/>
    </source>
</evidence>
<dbReference type="InterPro" id="IPR046858">
    <property type="entry name" value="ChrB_N"/>
</dbReference>
<dbReference type="EMBL" id="JACJHR010000001">
    <property type="protein sequence ID" value="MBB2497690.1"/>
    <property type="molecule type" value="Genomic_DNA"/>
</dbReference>
<proteinExistence type="predicted"/>
<evidence type="ECO:0000259" key="2">
    <source>
        <dbReference type="Pfam" id="PF20229"/>
    </source>
</evidence>
<reference evidence="3 4" key="1">
    <citation type="submission" date="2020-08" db="EMBL/GenBank/DDBJ databases">
        <title>Amycolatopsis echigonensis JCM 21831.</title>
        <authorList>
            <person name="Tedsree N."/>
            <person name="Kuncharoen N."/>
            <person name="Likhitwitayawuid K."/>
            <person name="Tanasupawat S."/>
        </authorList>
    </citation>
    <scope>NUCLEOTIDE SEQUENCE [LARGE SCALE GENOMIC DNA]</scope>
    <source>
        <strain evidence="3 4">JCM 21831</strain>
    </source>
</reference>
<dbReference type="Proteomes" id="UP000550260">
    <property type="component" value="Unassembled WGS sequence"/>
</dbReference>
<feature type="region of interest" description="Disordered" evidence="1">
    <location>
        <begin position="21"/>
        <end position="60"/>
    </location>
</feature>
<sequence>MSVTPWRSGWSWSRCSLPIARTNGANSSPIAANATPRSTRKSRAASSPWRNLEEEEQRLERPGHWHRDLKVREVFSSPSAAEAEQQLNHCAERHADCPERVSKPDVPRGFTMYADLASPATTAIIRCGPEAG</sequence>
<comment type="caution">
    <text evidence="3">The sequence shown here is derived from an EMBL/GenBank/DDBJ whole genome shotgun (WGS) entry which is preliminary data.</text>
</comment>
<protein>
    <recommendedName>
        <fullName evidence="2">ChrB N-terminal domain-containing protein</fullName>
    </recommendedName>
</protein>
<dbReference type="AlphaFoldDB" id="A0A8E1VQG9"/>
<name>A0A8E1VQG9_9PSEU</name>
<evidence type="ECO:0000313" key="3">
    <source>
        <dbReference type="EMBL" id="MBB2497690.1"/>
    </source>
</evidence>